<evidence type="ECO:0000256" key="7">
    <source>
        <dbReference type="ARBA" id="ARBA00022741"/>
    </source>
</evidence>
<dbReference type="FunFam" id="3.90.1260.10:FF:000007">
    <property type="entry name" value="Argininosuccinate synthase"/>
    <property type="match status" value="1"/>
</dbReference>
<feature type="binding site" evidence="9">
    <location>
        <position position="115"/>
    </location>
    <ligand>
        <name>L-aspartate</name>
        <dbReference type="ChEBI" id="CHEBI:29991"/>
    </ligand>
</feature>
<dbReference type="GO" id="GO:0000053">
    <property type="term" value="P:argininosuccinate metabolic process"/>
    <property type="evidence" value="ECO:0007669"/>
    <property type="project" value="TreeGrafter"/>
</dbReference>
<dbReference type="AlphaFoldDB" id="G0EDD6"/>
<keyword evidence="5 9" id="KW-0436">Ligase</keyword>
<dbReference type="OrthoDB" id="5877at2157"/>
<dbReference type="KEGG" id="pfm:Pyrfu_0752"/>
<dbReference type="HOGENOM" id="CLU_032784_4_2_2"/>
<dbReference type="PROSITE" id="PS00565">
    <property type="entry name" value="ARGININOSUCCIN_SYN_2"/>
    <property type="match status" value="1"/>
</dbReference>
<sequence>MRVVVAYSGGLDTSAIVAMLAREGHEVITVTVDVGQEEELKGVEERAYKLGATKHYTIDAKREFVENYAWPAVKANALYEGKYPLGTALARPLIAKIVAEIAKREGADAVAHGCTSKGNDQVRFDLSLQAYAPDIKIIAPVREKSLTREKALQLLRDAGVEPPKAHKKYSIDENLWSRSIEGSELDDPRVEPPEEAFAWTVDPRKAPNEPLYVEIEFEKGIPIRVNGEKMDPVKLVQTLNVMLGSHGYGRIDHIESRVVGFKSREVYEAPAALALIEAHRDLEKLVLTPRELRFKRLADDTWTDLVYQGLWIEPLREELQRFIDEVNRWVTGSVKLKVYKGSLWVVGRWSPYAAYSEELVDYNKGWYPSDEEARGFIRLWGLHSLTAWHARRMSH</sequence>
<keyword evidence="6 9" id="KW-0028">Amino-acid biosynthesis</keyword>
<keyword evidence="7 9" id="KW-0547">Nucleotide-binding</keyword>
<dbReference type="GO" id="GO:0004055">
    <property type="term" value="F:argininosuccinate synthase activity"/>
    <property type="evidence" value="ECO:0007669"/>
    <property type="project" value="UniProtKB-UniRule"/>
</dbReference>
<evidence type="ECO:0000256" key="9">
    <source>
        <dbReference type="HAMAP-Rule" id="MF_00005"/>
    </source>
</evidence>
<feature type="binding site" evidence="9">
    <location>
        <position position="123"/>
    </location>
    <ligand>
        <name>L-citrulline</name>
        <dbReference type="ChEBI" id="CHEBI:57743"/>
    </ligand>
</feature>
<dbReference type="UniPathway" id="UPA00068">
    <property type="reaction ID" value="UER00113"/>
</dbReference>
<dbReference type="PANTHER" id="PTHR11587:SF2">
    <property type="entry name" value="ARGININOSUCCINATE SYNTHASE"/>
    <property type="match status" value="1"/>
</dbReference>
<dbReference type="EC" id="6.3.4.5" evidence="3 9"/>
<evidence type="ECO:0000259" key="11">
    <source>
        <dbReference type="Pfam" id="PF20979"/>
    </source>
</evidence>
<keyword evidence="9" id="KW-0963">Cytoplasm</keyword>
<dbReference type="HAMAP" id="MF_00005">
    <property type="entry name" value="Arg_succ_synth_type1"/>
    <property type="match status" value="1"/>
</dbReference>
<dbReference type="FunCoup" id="G0EDD6">
    <property type="interactions" value="175"/>
</dbReference>
<dbReference type="InterPro" id="IPR023434">
    <property type="entry name" value="Arginosuc_synth_type_1_subfam"/>
</dbReference>
<comment type="subcellular location">
    <subcellularLocation>
        <location evidence="9">Cytoplasm</location>
    </subcellularLocation>
</comment>
<feature type="domain" description="Arginosuccinate synthase-like N-terminal" evidence="10">
    <location>
        <begin position="2"/>
        <end position="160"/>
    </location>
</feature>
<dbReference type="eggNOG" id="arCOG00112">
    <property type="taxonomic scope" value="Archaea"/>
</dbReference>
<dbReference type="FunFam" id="3.40.50.620:FF:000019">
    <property type="entry name" value="Argininosuccinate synthase"/>
    <property type="match status" value="1"/>
</dbReference>
<dbReference type="GeneID" id="11139220"/>
<dbReference type="InParanoid" id="G0EDD6"/>
<dbReference type="SUPFAM" id="SSF69864">
    <property type="entry name" value="Argininosuccinate synthetase, C-terminal domain"/>
    <property type="match status" value="1"/>
</dbReference>
<feature type="binding site" evidence="9">
    <location>
        <begin position="6"/>
        <end position="14"/>
    </location>
    <ligand>
        <name>ATP</name>
        <dbReference type="ChEBI" id="CHEBI:30616"/>
    </ligand>
</feature>
<accession>G0EDD6</accession>
<comment type="caution">
    <text evidence="9">Lacks conserved residue(s) required for the propagation of feature annotation.</text>
</comment>
<feature type="binding site" evidence="9">
    <location>
        <position position="267"/>
    </location>
    <ligand>
        <name>L-citrulline</name>
        <dbReference type="ChEBI" id="CHEBI:57743"/>
    </ligand>
</feature>
<keyword evidence="8 9" id="KW-0067">ATP-binding</keyword>
<dbReference type="PROSITE" id="PS00564">
    <property type="entry name" value="ARGININOSUCCIN_SYN_1"/>
    <property type="match status" value="1"/>
</dbReference>
<comment type="subunit">
    <text evidence="2 9">Homotetramer.</text>
</comment>
<dbReference type="Proteomes" id="UP000001037">
    <property type="component" value="Chromosome"/>
</dbReference>
<dbReference type="RefSeq" id="WP_014026298.1">
    <property type="nucleotide sequence ID" value="NC_015931.1"/>
</dbReference>
<evidence type="ECO:0000313" key="13">
    <source>
        <dbReference type="Proteomes" id="UP000001037"/>
    </source>
</evidence>
<feature type="binding site" evidence="9">
    <location>
        <position position="119"/>
    </location>
    <ligand>
        <name>L-citrulline</name>
        <dbReference type="ChEBI" id="CHEBI:57743"/>
    </ligand>
</feature>
<reference evidence="12 13" key="1">
    <citation type="journal article" date="2011" name="Stand. Genomic Sci.">
        <title>Complete genome sequence of the hyperthermophilic chemolithoautotroph Pyrolobus fumarii type strain (1A).</title>
        <authorList>
            <person name="Anderson I."/>
            <person name="Goker M."/>
            <person name="Nolan M."/>
            <person name="Lucas S."/>
            <person name="Hammon N."/>
            <person name="Deshpande S."/>
            <person name="Cheng J.F."/>
            <person name="Tapia R."/>
            <person name="Han C."/>
            <person name="Goodwin L."/>
            <person name="Pitluck S."/>
            <person name="Huntemann M."/>
            <person name="Liolios K."/>
            <person name="Ivanova N."/>
            <person name="Pagani I."/>
            <person name="Mavromatis K."/>
            <person name="Ovchinikova G."/>
            <person name="Pati A."/>
            <person name="Chen A."/>
            <person name="Palaniappan K."/>
            <person name="Land M."/>
            <person name="Hauser L."/>
            <person name="Brambilla E.M."/>
            <person name="Huber H."/>
            <person name="Yasawong M."/>
            <person name="Rohde M."/>
            <person name="Spring S."/>
            <person name="Abt B."/>
            <person name="Sikorski J."/>
            <person name="Wirth R."/>
            <person name="Detter J.C."/>
            <person name="Woyke T."/>
            <person name="Bristow J."/>
            <person name="Eisen J.A."/>
            <person name="Markowitz V."/>
            <person name="Hugenholtz P."/>
            <person name="Kyrpides N.C."/>
            <person name="Klenk H.P."/>
            <person name="Lapidus A."/>
        </authorList>
    </citation>
    <scope>NUCLEOTIDE SEQUENCE [LARGE SCALE GENOMIC DNA]</scope>
    <source>
        <strain evidence="13">DSM 11204 / 1A</strain>
    </source>
</reference>
<dbReference type="CDD" id="cd01999">
    <property type="entry name" value="ASS"/>
    <property type="match status" value="1"/>
</dbReference>
<dbReference type="EMBL" id="CP002838">
    <property type="protein sequence ID" value="AEM38621.1"/>
    <property type="molecule type" value="Genomic_DNA"/>
</dbReference>
<feature type="binding site" evidence="9">
    <location>
        <position position="83"/>
    </location>
    <ligand>
        <name>L-citrulline</name>
        <dbReference type="ChEBI" id="CHEBI:57743"/>
    </ligand>
</feature>
<dbReference type="InterPro" id="IPR018223">
    <property type="entry name" value="Arginosuc_synth_CS"/>
</dbReference>
<proteinExistence type="inferred from homology"/>
<evidence type="ECO:0000259" key="10">
    <source>
        <dbReference type="Pfam" id="PF00764"/>
    </source>
</evidence>
<dbReference type="Pfam" id="PF20979">
    <property type="entry name" value="Arginosuc_syn_C"/>
    <property type="match status" value="1"/>
</dbReference>
<dbReference type="STRING" id="694429.Pyrfu_0752"/>
<feature type="binding site" evidence="9">
    <location>
        <position position="179"/>
    </location>
    <ligand>
        <name>L-citrulline</name>
        <dbReference type="ChEBI" id="CHEBI:57743"/>
    </ligand>
</feature>
<comment type="similarity">
    <text evidence="9">Belongs to the argininosuccinate synthase family. Type 1 subfamily.</text>
</comment>
<feature type="binding site" evidence="9">
    <location>
        <position position="119"/>
    </location>
    <ligand>
        <name>L-aspartate</name>
        <dbReference type="ChEBI" id="CHEBI:29991"/>
    </ligand>
</feature>
<feature type="binding site" evidence="9">
    <location>
        <position position="255"/>
    </location>
    <ligand>
        <name>L-citrulline</name>
        <dbReference type="ChEBI" id="CHEBI:57743"/>
    </ligand>
</feature>
<feature type="binding site" evidence="9">
    <location>
        <position position="120"/>
    </location>
    <ligand>
        <name>L-aspartate</name>
        <dbReference type="ChEBI" id="CHEBI:29991"/>
    </ligand>
</feature>
<dbReference type="InterPro" id="IPR001518">
    <property type="entry name" value="Arginosuc_synth"/>
</dbReference>
<feature type="domain" description="Arginosuccinate synthase C-terminal" evidence="11">
    <location>
        <begin position="169"/>
        <end position="384"/>
    </location>
</feature>
<evidence type="ECO:0000313" key="12">
    <source>
        <dbReference type="EMBL" id="AEM38621.1"/>
    </source>
</evidence>
<evidence type="ECO:0000256" key="8">
    <source>
        <dbReference type="ARBA" id="ARBA00022840"/>
    </source>
</evidence>
<comment type="catalytic activity">
    <reaction evidence="9">
        <text>L-citrulline + L-aspartate + ATP = 2-(N(omega)-L-arginino)succinate + AMP + diphosphate + H(+)</text>
        <dbReference type="Rhea" id="RHEA:10932"/>
        <dbReference type="ChEBI" id="CHEBI:15378"/>
        <dbReference type="ChEBI" id="CHEBI:29991"/>
        <dbReference type="ChEBI" id="CHEBI:30616"/>
        <dbReference type="ChEBI" id="CHEBI:33019"/>
        <dbReference type="ChEBI" id="CHEBI:57472"/>
        <dbReference type="ChEBI" id="CHEBI:57743"/>
        <dbReference type="ChEBI" id="CHEBI:456215"/>
        <dbReference type="EC" id="6.3.4.5"/>
    </reaction>
</comment>
<dbReference type="InterPro" id="IPR024074">
    <property type="entry name" value="AS_cat/multimer_dom_body"/>
</dbReference>
<evidence type="ECO:0000256" key="2">
    <source>
        <dbReference type="ARBA" id="ARBA00011881"/>
    </source>
</evidence>
<dbReference type="Gene3D" id="3.90.1260.10">
    <property type="entry name" value="Argininosuccinate synthetase, chain A, domain 2"/>
    <property type="match status" value="1"/>
</dbReference>
<dbReference type="SUPFAM" id="SSF52402">
    <property type="entry name" value="Adenine nucleotide alpha hydrolases-like"/>
    <property type="match status" value="1"/>
</dbReference>
<evidence type="ECO:0000256" key="4">
    <source>
        <dbReference type="ARBA" id="ARBA00022571"/>
    </source>
</evidence>
<keyword evidence="4 9" id="KW-0055">Arginine biosynthesis</keyword>
<keyword evidence="13" id="KW-1185">Reference proteome</keyword>
<dbReference type="NCBIfam" id="TIGR00032">
    <property type="entry name" value="argG"/>
    <property type="match status" value="1"/>
</dbReference>
<protein>
    <recommendedName>
        <fullName evidence="3 9">Argininosuccinate synthase</fullName>
        <ecNumber evidence="3 9">6.3.4.5</ecNumber>
    </recommendedName>
    <alternativeName>
        <fullName evidence="9">Citrulline--aspartate ligase</fullName>
    </alternativeName>
</protein>
<evidence type="ECO:0000256" key="3">
    <source>
        <dbReference type="ARBA" id="ARBA00012286"/>
    </source>
</evidence>
<organism evidence="12 13">
    <name type="scientific">Pyrolobus fumarii (strain DSM 11204 / 1A)</name>
    <dbReference type="NCBI Taxonomy" id="694429"/>
    <lineage>
        <taxon>Archaea</taxon>
        <taxon>Thermoproteota</taxon>
        <taxon>Thermoprotei</taxon>
        <taxon>Desulfurococcales</taxon>
        <taxon>Pyrodictiaceae</taxon>
        <taxon>Pyrolobus</taxon>
    </lineage>
</organism>
<gene>
    <name evidence="9" type="primary">argG</name>
    <name evidence="12" type="ordered locus">Pyrfu_0752</name>
</gene>
<dbReference type="GO" id="GO:0005524">
    <property type="term" value="F:ATP binding"/>
    <property type="evidence" value="ECO:0007669"/>
    <property type="project" value="UniProtKB-UniRule"/>
</dbReference>
<dbReference type="Gene3D" id="3.40.50.620">
    <property type="entry name" value="HUPs"/>
    <property type="match status" value="1"/>
</dbReference>
<dbReference type="GO" id="GO:0000050">
    <property type="term" value="P:urea cycle"/>
    <property type="evidence" value="ECO:0007669"/>
    <property type="project" value="TreeGrafter"/>
</dbReference>
<evidence type="ECO:0000256" key="6">
    <source>
        <dbReference type="ARBA" id="ARBA00022605"/>
    </source>
</evidence>
<feature type="binding site" evidence="9">
    <location>
        <position position="113"/>
    </location>
    <ligand>
        <name>ATP</name>
        <dbReference type="ChEBI" id="CHEBI:30616"/>
    </ligand>
</feature>
<evidence type="ECO:0000256" key="5">
    <source>
        <dbReference type="ARBA" id="ARBA00022598"/>
    </source>
</evidence>
<dbReference type="PANTHER" id="PTHR11587">
    <property type="entry name" value="ARGININOSUCCINATE SYNTHASE"/>
    <property type="match status" value="1"/>
</dbReference>
<dbReference type="InterPro" id="IPR048267">
    <property type="entry name" value="Arginosuc_syn_N"/>
</dbReference>
<name>G0EDD6_PYRF1</name>
<evidence type="ECO:0000256" key="1">
    <source>
        <dbReference type="ARBA" id="ARBA00004967"/>
    </source>
</evidence>
<dbReference type="GO" id="GO:0006526">
    <property type="term" value="P:L-arginine biosynthetic process"/>
    <property type="evidence" value="ECO:0007669"/>
    <property type="project" value="UniProtKB-UniRule"/>
</dbReference>
<dbReference type="GO" id="GO:0005737">
    <property type="term" value="C:cytoplasm"/>
    <property type="evidence" value="ECO:0007669"/>
    <property type="project" value="UniProtKB-SubCell"/>
</dbReference>
<dbReference type="Pfam" id="PF00764">
    <property type="entry name" value="Arginosuc_synth"/>
    <property type="match status" value="1"/>
</dbReference>
<dbReference type="NCBIfam" id="NF001770">
    <property type="entry name" value="PRK00509.1"/>
    <property type="match status" value="1"/>
</dbReference>
<comment type="pathway">
    <text evidence="1 9">Amino-acid biosynthesis; L-arginine biosynthesis; L-arginine from L-ornithine and carbamoyl phosphate: step 2/3.</text>
</comment>
<dbReference type="InterPro" id="IPR048268">
    <property type="entry name" value="Arginosuc_syn_C"/>
</dbReference>
<dbReference type="InterPro" id="IPR014729">
    <property type="entry name" value="Rossmann-like_a/b/a_fold"/>
</dbReference>
<feature type="binding site" evidence="9">
    <location>
        <position position="170"/>
    </location>
    <ligand>
        <name>L-citrulline</name>
        <dbReference type="ChEBI" id="CHEBI:57743"/>
    </ligand>
</feature>